<dbReference type="PROSITE" id="PS51371">
    <property type="entry name" value="CBS"/>
    <property type="match status" value="2"/>
</dbReference>
<dbReference type="PROSITE" id="PS51257">
    <property type="entry name" value="PROKAR_LIPOPROTEIN"/>
    <property type="match status" value="1"/>
</dbReference>
<feature type="domain" description="CBS" evidence="6">
    <location>
        <begin position="200"/>
        <end position="257"/>
    </location>
</feature>
<dbReference type="PANTHER" id="PTHR22777:SF17">
    <property type="entry name" value="UPF0053 PROTEIN SLL0260"/>
    <property type="match status" value="1"/>
</dbReference>
<evidence type="ECO:0000256" key="2">
    <source>
        <dbReference type="ARBA" id="ARBA00023122"/>
    </source>
</evidence>
<dbReference type="PANTHER" id="PTHR22777">
    <property type="entry name" value="HEMOLYSIN-RELATED"/>
    <property type="match status" value="1"/>
</dbReference>
<dbReference type="eggNOG" id="COG1253">
    <property type="taxonomic scope" value="Bacteria"/>
</dbReference>
<dbReference type="HOGENOM" id="CLU_015237_4_1_14"/>
<evidence type="ECO:0000256" key="5">
    <source>
        <dbReference type="SAM" id="Phobius"/>
    </source>
</evidence>
<sequence>MQLWVKILLLGILFILFILSSIFSGCETAYTSISPAKVQQMIDHKERGHKMIDRHIKKYNQTLSTILIANNIVNILASVLTTLLLSTLITNSGMVAIISTIVVTPIIVIFGEILPKIFAKHKPVLFLKIFGYLIEALYWIFFLFTYPLSKLSKNVYVTNSENEIKTMLSMAKSEGVLEAHESILAQKALDLDSSKISQHYVRLKDVDCIHFNATIKEALAMFKETNYSRIPVMQDGNLVGIIMLKDIFHLSTGNIAMYIKRVPQISANSLLSIGLEKLRTSRAQMAFVTENNNSSEIIGIITIEDIIEELVGELYDEYDTDEDIYEISLEKARAKSTVLVKDIFKQLEINSNDMLDDNLDLTLREWLTKELKVQKLRKNSKYTFNEIVQFKIISSSNKTNNYEVVEIILL</sequence>
<dbReference type="OrthoDB" id="9798188at2"/>
<proteinExistence type="predicted"/>
<gene>
    <name evidence="8" type="ordered locus">MCRO_0441</name>
</gene>
<protein>
    <submittedName>
        <fullName evidence="8">Hemolysin C</fullName>
    </submittedName>
</protein>
<dbReference type="SUPFAM" id="SSF54631">
    <property type="entry name" value="CBS-domain pair"/>
    <property type="match status" value="1"/>
</dbReference>
<dbReference type="Pfam" id="PF00571">
    <property type="entry name" value="CBS"/>
    <property type="match status" value="1"/>
</dbReference>
<dbReference type="InterPro" id="IPR002550">
    <property type="entry name" value="CNNM"/>
</dbReference>
<keyword evidence="4 5" id="KW-1133">Transmembrane helix</keyword>
<evidence type="ECO:0000313" key="9">
    <source>
        <dbReference type="Proteomes" id="UP000001845"/>
    </source>
</evidence>
<keyword evidence="4 5" id="KW-0472">Membrane</keyword>
<dbReference type="KEGG" id="mcd:MCRO_0441"/>
<feature type="transmembrane region" description="Helical" evidence="5">
    <location>
        <begin position="93"/>
        <end position="113"/>
    </location>
</feature>
<dbReference type="InterPro" id="IPR000644">
    <property type="entry name" value="CBS_dom"/>
</dbReference>
<organism evidence="8 9">
    <name type="scientific">Mycoplasma crocodyli (strain ATCC 51981 / MP145)</name>
    <dbReference type="NCBI Taxonomy" id="512564"/>
    <lineage>
        <taxon>Bacteria</taxon>
        <taxon>Bacillati</taxon>
        <taxon>Mycoplasmatota</taxon>
        <taxon>Mollicutes</taxon>
        <taxon>Mycoplasmataceae</taxon>
        <taxon>Mycoplasma</taxon>
    </lineage>
</organism>
<dbReference type="Pfam" id="PF01595">
    <property type="entry name" value="CNNM"/>
    <property type="match status" value="1"/>
</dbReference>
<evidence type="ECO:0000313" key="8">
    <source>
        <dbReference type="EMBL" id="ADE20019.1"/>
    </source>
</evidence>
<evidence type="ECO:0000256" key="1">
    <source>
        <dbReference type="ARBA" id="ARBA00022737"/>
    </source>
</evidence>
<keyword evidence="1" id="KW-0677">Repeat</keyword>
<name>D5E5M7_MYCCM</name>
<feature type="domain" description="CNNM transmembrane" evidence="7">
    <location>
        <begin position="2"/>
        <end position="181"/>
    </location>
</feature>
<keyword evidence="4 5" id="KW-0812">Transmembrane</keyword>
<dbReference type="PROSITE" id="PS51846">
    <property type="entry name" value="CNNM"/>
    <property type="match status" value="1"/>
</dbReference>
<evidence type="ECO:0000259" key="7">
    <source>
        <dbReference type="PROSITE" id="PS51846"/>
    </source>
</evidence>
<keyword evidence="2 3" id="KW-0129">CBS domain</keyword>
<evidence type="ECO:0000256" key="4">
    <source>
        <dbReference type="PROSITE-ProRule" id="PRU01193"/>
    </source>
</evidence>
<reference key="2">
    <citation type="submission" date="2010-03" db="EMBL/GenBank/DDBJ databases">
        <authorList>
            <person name="Ma Z."/>
            <person name="Wang X."/>
            <person name="Liu H."/>
        </authorList>
    </citation>
    <scope>NUCLEOTIDE SEQUENCE</scope>
    <source>
        <strain>MP145</strain>
    </source>
</reference>
<evidence type="ECO:0000256" key="3">
    <source>
        <dbReference type="PROSITE-ProRule" id="PRU00703"/>
    </source>
</evidence>
<dbReference type="SMART" id="SM00116">
    <property type="entry name" value="CBS"/>
    <property type="match status" value="2"/>
</dbReference>
<dbReference type="GO" id="GO:0005886">
    <property type="term" value="C:plasma membrane"/>
    <property type="evidence" value="ECO:0007669"/>
    <property type="project" value="TreeGrafter"/>
</dbReference>
<evidence type="ECO:0000259" key="6">
    <source>
        <dbReference type="PROSITE" id="PS51371"/>
    </source>
</evidence>
<dbReference type="InterPro" id="IPR046342">
    <property type="entry name" value="CBS_dom_sf"/>
</dbReference>
<dbReference type="Gene3D" id="3.10.580.10">
    <property type="entry name" value="CBS-domain"/>
    <property type="match status" value="1"/>
</dbReference>
<accession>D5E5M7</accession>
<dbReference type="STRING" id="512564.MCRO_0441"/>
<reference evidence="9" key="1">
    <citation type="submission" date="2010-03" db="EMBL/GenBank/DDBJ databases">
        <title>The complete genome of Mycoplasma crocodyli MP145.</title>
        <authorList>
            <person name="Glass J.I."/>
            <person name="Durkin A.S."/>
            <person name="Hostetler J."/>
            <person name="Jackson J."/>
            <person name="Johnson J."/>
            <person name="May M.A."/>
            <person name="Paralanov V."/>
            <person name="Radune D."/>
            <person name="Szczypinski B."/>
            <person name="Brown D.R."/>
        </authorList>
    </citation>
    <scope>NUCLEOTIDE SEQUENCE [LARGE SCALE GENOMIC DNA]</scope>
    <source>
        <strain evidence="9">ATCC 51981 / MP145</strain>
    </source>
</reference>
<keyword evidence="9" id="KW-1185">Reference proteome</keyword>
<reference evidence="8 9" key="3">
    <citation type="journal article" date="2011" name="J. Bacteriol.">
        <title>Genome sequences of Mycoplasma alligatoris A21JP2T and Mycoplasma crocodyli MP145T.</title>
        <authorList>
            <person name="Brown D.R."/>
            <person name="Farmerie W.G."/>
            <person name="May M."/>
            <person name="Benders G.A."/>
            <person name="Durkin A.S."/>
            <person name="Hlavinka K."/>
            <person name="Hostetler J."/>
            <person name="Jackson J."/>
            <person name="Johnson J."/>
            <person name="Miller R.H."/>
            <person name="Paralanov V."/>
            <person name="Radune D."/>
            <person name="Szczypinski B."/>
            <person name="Glass J.I."/>
        </authorList>
    </citation>
    <scope>NUCLEOTIDE SEQUENCE [LARGE SCALE GENOMIC DNA]</scope>
    <source>
        <strain evidence="9">ATCC 51981 / MP145</strain>
    </source>
</reference>
<dbReference type="EMBL" id="CP001991">
    <property type="protein sequence ID" value="ADE20019.1"/>
    <property type="molecule type" value="Genomic_DNA"/>
</dbReference>
<dbReference type="RefSeq" id="WP_013054795.1">
    <property type="nucleotide sequence ID" value="NC_014014.1"/>
</dbReference>
<dbReference type="Proteomes" id="UP000001845">
    <property type="component" value="Chromosome"/>
</dbReference>
<dbReference type="AlphaFoldDB" id="D5E5M7"/>
<feature type="transmembrane region" description="Helical" evidence="5">
    <location>
        <begin position="125"/>
        <end position="146"/>
    </location>
</feature>
<feature type="domain" description="CBS" evidence="6">
    <location>
        <begin position="258"/>
        <end position="317"/>
    </location>
</feature>